<gene>
    <name evidence="2" type="ORF">ALC53_08031</name>
</gene>
<proteinExistence type="predicted"/>
<evidence type="ECO:0000313" key="3">
    <source>
        <dbReference type="Proteomes" id="UP000078540"/>
    </source>
</evidence>
<evidence type="ECO:0000256" key="1">
    <source>
        <dbReference type="SAM" id="MobiDB-lite"/>
    </source>
</evidence>
<accession>A0A195BBS1</accession>
<name>A0A195BBS1_9HYME</name>
<dbReference type="Proteomes" id="UP000078540">
    <property type="component" value="Unassembled WGS sequence"/>
</dbReference>
<sequence length="70" mass="7331">MSGKCEQSEISRWGREADKQAEDIKSDRASDGKSPRGLTTGESPPGPRDPSTGSALGFDSHDPASQIGAE</sequence>
<organism evidence="2 3">
    <name type="scientific">Atta colombica</name>
    <dbReference type="NCBI Taxonomy" id="520822"/>
    <lineage>
        <taxon>Eukaryota</taxon>
        <taxon>Metazoa</taxon>
        <taxon>Ecdysozoa</taxon>
        <taxon>Arthropoda</taxon>
        <taxon>Hexapoda</taxon>
        <taxon>Insecta</taxon>
        <taxon>Pterygota</taxon>
        <taxon>Neoptera</taxon>
        <taxon>Endopterygota</taxon>
        <taxon>Hymenoptera</taxon>
        <taxon>Apocrita</taxon>
        <taxon>Aculeata</taxon>
        <taxon>Formicoidea</taxon>
        <taxon>Formicidae</taxon>
        <taxon>Myrmicinae</taxon>
        <taxon>Atta</taxon>
    </lineage>
</organism>
<protein>
    <submittedName>
        <fullName evidence="2">Uncharacterized protein</fullName>
    </submittedName>
</protein>
<reference evidence="2 3" key="1">
    <citation type="submission" date="2015-09" db="EMBL/GenBank/DDBJ databases">
        <title>Atta colombica WGS genome.</title>
        <authorList>
            <person name="Nygaard S."/>
            <person name="Hu H."/>
            <person name="Boomsma J."/>
            <person name="Zhang G."/>
        </authorList>
    </citation>
    <scope>NUCLEOTIDE SEQUENCE [LARGE SCALE GENOMIC DNA]</scope>
    <source>
        <strain evidence="2">Treedump-2</strain>
        <tissue evidence="2">Whole body</tissue>
    </source>
</reference>
<feature type="compositionally biased region" description="Basic and acidic residues" evidence="1">
    <location>
        <begin position="1"/>
        <end position="34"/>
    </location>
</feature>
<dbReference type="EMBL" id="KQ976532">
    <property type="protein sequence ID" value="KYM81644.1"/>
    <property type="molecule type" value="Genomic_DNA"/>
</dbReference>
<feature type="region of interest" description="Disordered" evidence="1">
    <location>
        <begin position="1"/>
        <end position="70"/>
    </location>
</feature>
<keyword evidence="3" id="KW-1185">Reference proteome</keyword>
<evidence type="ECO:0000313" key="2">
    <source>
        <dbReference type="EMBL" id="KYM81644.1"/>
    </source>
</evidence>
<dbReference type="AlphaFoldDB" id="A0A195BBS1"/>